<dbReference type="InterPro" id="IPR011009">
    <property type="entry name" value="Kinase-like_dom_sf"/>
</dbReference>
<keyword evidence="8" id="KW-1185">Reference proteome</keyword>
<dbReference type="EC" id="2.7.11.1" evidence="1"/>
<evidence type="ECO:0000256" key="1">
    <source>
        <dbReference type="ARBA" id="ARBA00012513"/>
    </source>
</evidence>
<dbReference type="PaxDb" id="3880-AES83016"/>
<protein>
    <recommendedName>
        <fullName evidence="1">non-specific serine/threonine protein kinase</fullName>
        <ecNumber evidence="1">2.7.11.1</ecNumber>
    </recommendedName>
</protein>
<dbReference type="GO" id="GO:0004674">
    <property type="term" value="F:protein serine/threonine kinase activity"/>
    <property type="evidence" value="ECO:0007669"/>
    <property type="project" value="UniProtKB-KW"/>
</dbReference>
<evidence type="ECO:0000256" key="2">
    <source>
        <dbReference type="ARBA" id="ARBA00022527"/>
    </source>
</evidence>
<keyword evidence="3 6" id="KW-0418">Kinase</keyword>
<keyword evidence="3 6" id="KW-0808">Transferase</keyword>
<dbReference type="InterPro" id="IPR050588">
    <property type="entry name" value="WNK_Ser-Thr_kinase"/>
</dbReference>
<dbReference type="EMBL" id="CM001221">
    <property type="protein sequence ID" value="KEH27927.1"/>
    <property type="molecule type" value="Genomic_DNA"/>
</dbReference>
<dbReference type="EnsemblPlants" id="KEH27927">
    <property type="protein sequence ID" value="KEH27927"/>
    <property type="gene ID" value="MTR_5g049560"/>
</dbReference>
<dbReference type="Gene3D" id="1.10.510.10">
    <property type="entry name" value="Transferase(Phosphotransferase) domain 1"/>
    <property type="match status" value="1"/>
</dbReference>
<reference evidence="6 8" key="1">
    <citation type="journal article" date="2011" name="Nature">
        <title>The Medicago genome provides insight into the evolution of rhizobial symbioses.</title>
        <authorList>
            <person name="Young N.D."/>
            <person name="Debelle F."/>
            <person name="Oldroyd G.E."/>
            <person name="Geurts R."/>
            <person name="Cannon S.B."/>
            <person name="Udvardi M.K."/>
            <person name="Benedito V.A."/>
            <person name="Mayer K.F."/>
            <person name="Gouzy J."/>
            <person name="Schoof H."/>
            <person name="Van de Peer Y."/>
            <person name="Proost S."/>
            <person name="Cook D.R."/>
            <person name="Meyers B.C."/>
            <person name="Spannagl M."/>
            <person name="Cheung F."/>
            <person name="De Mita S."/>
            <person name="Krishnakumar V."/>
            <person name="Gundlach H."/>
            <person name="Zhou S."/>
            <person name="Mudge J."/>
            <person name="Bharti A.K."/>
            <person name="Murray J.D."/>
            <person name="Naoumkina M.A."/>
            <person name="Rosen B."/>
            <person name="Silverstein K.A."/>
            <person name="Tang H."/>
            <person name="Rombauts S."/>
            <person name="Zhao P.X."/>
            <person name="Zhou P."/>
            <person name="Barbe V."/>
            <person name="Bardou P."/>
            <person name="Bechner M."/>
            <person name="Bellec A."/>
            <person name="Berger A."/>
            <person name="Berges H."/>
            <person name="Bidwell S."/>
            <person name="Bisseling T."/>
            <person name="Choisne N."/>
            <person name="Couloux A."/>
            <person name="Denny R."/>
            <person name="Deshpande S."/>
            <person name="Dai X."/>
            <person name="Doyle J.J."/>
            <person name="Dudez A.M."/>
            <person name="Farmer A.D."/>
            <person name="Fouteau S."/>
            <person name="Franken C."/>
            <person name="Gibelin C."/>
            <person name="Gish J."/>
            <person name="Goldstein S."/>
            <person name="Gonzalez A.J."/>
            <person name="Green P.J."/>
            <person name="Hallab A."/>
            <person name="Hartog M."/>
            <person name="Hua A."/>
            <person name="Humphray S.J."/>
            <person name="Jeong D.H."/>
            <person name="Jing Y."/>
            <person name="Jocker A."/>
            <person name="Kenton S.M."/>
            <person name="Kim D.J."/>
            <person name="Klee K."/>
            <person name="Lai H."/>
            <person name="Lang C."/>
            <person name="Lin S."/>
            <person name="Macmil S.L."/>
            <person name="Magdelenat G."/>
            <person name="Matthews L."/>
            <person name="McCorrison J."/>
            <person name="Monaghan E.L."/>
            <person name="Mun J.H."/>
            <person name="Najar F.Z."/>
            <person name="Nicholson C."/>
            <person name="Noirot C."/>
            <person name="O'Bleness M."/>
            <person name="Paule C.R."/>
            <person name="Poulain J."/>
            <person name="Prion F."/>
            <person name="Qin B."/>
            <person name="Qu C."/>
            <person name="Retzel E.F."/>
            <person name="Riddle C."/>
            <person name="Sallet E."/>
            <person name="Samain S."/>
            <person name="Samson N."/>
            <person name="Sanders I."/>
            <person name="Saurat O."/>
            <person name="Scarpelli C."/>
            <person name="Schiex T."/>
            <person name="Segurens B."/>
            <person name="Severin A.J."/>
            <person name="Sherrier D.J."/>
            <person name="Shi R."/>
            <person name="Sims S."/>
            <person name="Singer S.R."/>
            <person name="Sinharoy S."/>
            <person name="Sterck L."/>
            <person name="Viollet A."/>
            <person name="Wang B.B."/>
            <person name="Wang K."/>
            <person name="Wang M."/>
            <person name="Wang X."/>
            <person name="Warfsmann J."/>
            <person name="Weissenbach J."/>
            <person name="White D.D."/>
            <person name="White J.D."/>
            <person name="Wiley G.B."/>
            <person name="Wincker P."/>
            <person name="Xing Y."/>
            <person name="Yang L."/>
            <person name="Yao Z."/>
            <person name="Ying F."/>
            <person name="Zhai J."/>
            <person name="Zhou L."/>
            <person name="Zuber A."/>
            <person name="Denarie J."/>
            <person name="Dixon R.A."/>
            <person name="May G.D."/>
            <person name="Schwartz D.C."/>
            <person name="Rogers J."/>
            <person name="Quetier F."/>
            <person name="Town C.D."/>
            <person name="Roe B.A."/>
        </authorList>
    </citation>
    <scope>NUCLEOTIDE SEQUENCE [LARGE SCALE GENOMIC DNA]</scope>
    <source>
        <strain evidence="6">A17</strain>
        <strain evidence="7 8">cv. Jemalong A17</strain>
    </source>
</reference>
<evidence type="ECO:0000256" key="5">
    <source>
        <dbReference type="ARBA" id="ARBA00048679"/>
    </source>
</evidence>
<organism evidence="6 8">
    <name type="scientific">Medicago truncatula</name>
    <name type="common">Barrel medic</name>
    <name type="synonym">Medicago tribuloides</name>
    <dbReference type="NCBI Taxonomy" id="3880"/>
    <lineage>
        <taxon>Eukaryota</taxon>
        <taxon>Viridiplantae</taxon>
        <taxon>Streptophyta</taxon>
        <taxon>Embryophyta</taxon>
        <taxon>Tracheophyta</taxon>
        <taxon>Spermatophyta</taxon>
        <taxon>Magnoliopsida</taxon>
        <taxon>eudicotyledons</taxon>
        <taxon>Gunneridae</taxon>
        <taxon>Pentapetalae</taxon>
        <taxon>rosids</taxon>
        <taxon>fabids</taxon>
        <taxon>Fabales</taxon>
        <taxon>Fabaceae</taxon>
        <taxon>Papilionoideae</taxon>
        <taxon>50 kb inversion clade</taxon>
        <taxon>NPAAA clade</taxon>
        <taxon>Hologalegina</taxon>
        <taxon>IRL clade</taxon>
        <taxon>Trifolieae</taxon>
        <taxon>Medicago</taxon>
    </lineage>
</organism>
<evidence type="ECO:0000256" key="4">
    <source>
        <dbReference type="ARBA" id="ARBA00047899"/>
    </source>
</evidence>
<evidence type="ECO:0000313" key="8">
    <source>
        <dbReference type="Proteomes" id="UP000002051"/>
    </source>
</evidence>
<comment type="catalytic activity">
    <reaction evidence="5">
        <text>L-seryl-[protein] + ATP = O-phospho-L-seryl-[protein] + ADP + H(+)</text>
        <dbReference type="Rhea" id="RHEA:17989"/>
        <dbReference type="Rhea" id="RHEA-COMP:9863"/>
        <dbReference type="Rhea" id="RHEA-COMP:11604"/>
        <dbReference type="ChEBI" id="CHEBI:15378"/>
        <dbReference type="ChEBI" id="CHEBI:29999"/>
        <dbReference type="ChEBI" id="CHEBI:30616"/>
        <dbReference type="ChEBI" id="CHEBI:83421"/>
        <dbReference type="ChEBI" id="CHEBI:456216"/>
        <dbReference type="EC" id="2.7.11.1"/>
    </reaction>
</comment>
<evidence type="ECO:0000313" key="6">
    <source>
        <dbReference type="EMBL" id="KEH27927.1"/>
    </source>
</evidence>
<name>A0A072UE68_MEDTR</name>
<reference evidence="7" key="3">
    <citation type="submission" date="2015-04" db="UniProtKB">
        <authorList>
            <consortium name="EnsemblPlants"/>
        </authorList>
    </citation>
    <scope>IDENTIFICATION</scope>
    <source>
        <strain evidence="7">cv. Jemalong A17</strain>
    </source>
</reference>
<reference evidence="6 8" key="2">
    <citation type="journal article" date="2014" name="BMC Genomics">
        <title>An improved genome release (version Mt4.0) for the model legume Medicago truncatula.</title>
        <authorList>
            <person name="Tang H."/>
            <person name="Krishnakumar V."/>
            <person name="Bidwell S."/>
            <person name="Rosen B."/>
            <person name="Chan A."/>
            <person name="Zhou S."/>
            <person name="Gentzbittel L."/>
            <person name="Childs K.L."/>
            <person name="Yandell M."/>
            <person name="Gundlach H."/>
            <person name="Mayer K.F."/>
            <person name="Schwartz D.C."/>
            <person name="Town C.D."/>
        </authorList>
    </citation>
    <scope>GENOME REANNOTATION</scope>
    <source>
        <strain evidence="6">A17</strain>
        <strain evidence="7 8">cv. Jemalong A17</strain>
    </source>
</reference>
<keyword evidence="2" id="KW-0723">Serine/threonine-protein kinase</keyword>
<evidence type="ECO:0000256" key="3">
    <source>
        <dbReference type="ARBA" id="ARBA00022777"/>
    </source>
</evidence>
<dbReference type="PANTHER" id="PTHR13902">
    <property type="entry name" value="SERINE/THREONINE-PROTEIN KINASE WNK WITH NO LYSINE -RELATED"/>
    <property type="match status" value="1"/>
</dbReference>
<proteinExistence type="predicted"/>
<dbReference type="eggNOG" id="KOG0584">
    <property type="taxonomic scope" value="Eukaryota"/>
</dbReference>
<dbReference type="Proteomes" id="UP000002051">
    <property type="component" value="Chromosome 5"/>
</dbReference>
<sequence>MTLYRTYLLTKDHSYYDDSSVVLLQTTPNDLDGYYHCKNLLHSLSDERCENVVQLDWPKPFPDDDNPNQEDRTRFEILGSVSINGTLCLKREWRGEKQLALWNPTSREFKFIPFSPIESKPYWFILPDKYQVRVGYDCVTHDYKLIRIRLISYIPSLGLPSISFGRCIYQIVTLGGQLMLNFSNDHVLINRLHSEVELFRNLSNKYVIICYSVWKDDDRGNINFITHEKWWKQVLEGLEYLHTHDPCIIHRDLNGNIGQVSLLVSYFAF</sequence>
<dbReference type="HOGENOM" id="CLU_934976_0_0_1"/>
<dbReference type="AlphaFoldDB" id="A0A072UE68"/>
<dbReference type="SUPFAM" id="SSF56112">
    <property type="entry name" value="Protein kinase-like (PK-like)"/>
    <property type="match status" value="1"/>
</dbReference>
<gene>
    <name evidence="6" type="ordered locus">MTR_5g049560</name>
</gene>
<comment type="catalytic activity">
    <reaction evidence="4">
        <text>L-threonyl-[protein] + ATP = O-phospho-L-threonyl-[protein] + ADP + H(+)</text>
        <dbReference type="Rhea" id="RHEA:46608"/>
        <dbReference type="Rhea" id="RHEA-COMP:11060"/>
        <dbReference type="Rhea" id="RHEA-COMP:11605"/>
        <dbReference type="ChEBI" id="CHEBI:15378"/>
        <dbReference type="ChEBI" id="CHEBI:30013"/>
        <dbReference type="ChEBI" id="CHEBI:30616"/>
        <dbReference type="ChEBI" id="CHEBI:61977"/>
        <dbReference type="ChEBI" id="CHEBI:456216"/>
        <dbReference type="EC" id="2.7.11.1"/>
    </reaction>
</comment>
<accession>A0A072UE68</accession>
<evidence type="ECO:0000313" key="7">
    <source>
        <dbReference type="EnsemblPlants" id="KEH27927"/>
    </source>
</evidence>